<evidence type="ECO:0000256" key="1">
    <source>
        <dbReference type="ARBA" id="ARBA00001961"/>
    </source>
</evidence>
<reference evidence="9" key="1">
    <citation type="submission" date="2021-01" db="EMBL/GenBank/DDBJ databases">
        <authorList>
            <person name="Corre E."/>
            <person name="Pelletier E."/>
            <person name="Niang G."/>
            <person name="Scheremetjew M."/>
            <person name="Finn R."/>
            <person name="Kale V."/>
            <person name="Holt S."/>
            <person name="Cochrane G."/>
            <person name="Meng A."/>
            <person name="Brown T."/>
            <person name="Cohen L."/>
        </authorList>
    </citation>
    <scope>NUCLEOTIDE SEQUENCE</scope>
    <source>
        <strain evidence="9">CCMP1381</strain>
    </source>
</reference>
<dbReference type="PANTHER" id="PTHR12907:SF26">
    <property type="entry name" value="HIF PROLYL HYDROXYLASE, ISOFORM C"/>
    <property type="match status" value="1"/>
</dbReference>
<feature type="domain" description="Fe2OG dioxygenase" evidence="8">
    <location>
        <begin position="167"/>
        <end position="317"/>
    </location>
</feature>
<evidence type="ECO:0000256" key="2">
    <source>
        <dbReference type="ARBA" id="ARBA00022723"/>
    </source>
</evidence>
<dbReference type="InterPro" id="IPR044862">
    <property type="entry name" value="Pro_4_hyd_alph_FE2OG_OXY"/>
</dbReference>
<organism evidence="9">
    <name type="scientific">Octactis speculum</name>
    <dbReference type="NCBI Taxonomy" id="3111310"/>
    <lineage>
        <taxon>Eukaryota</taxon>
        <taxon>Sar</taxon>
        <taxon>Stramenopiles</taxon>
        <taxon>Ochrophyta</taxon>
        <taxon>Dictyochophyceae</taxon>
        <taxon>Dictyochales</taxon>
        <taxon>Dictyochaceae</taxon>
        <taxon>Octactis</taxon>
    </lineage>
</organism>
<comment type="cofactor">
    <cofactor evidence="1">
        <name>L-ascorbate</name>
        <dbReference type="ChEBI" id="CHEBI:38290"/>
    </cofactor>
</comment>
<evidence type="ECO:0000256" key="4">
    <source>
        <dbReference type="ARBA" id="ARBA00022964"/>
    </source>
</evidence>
<evidence type="ECO:0000256" key="3">
    <source>
        <dbReference type="ARBA" id="ARBA00022896"/>
    </source>
</evidence>
<evidence type="ECO:0000256" key="5">
    <source>
        <dbReference type="ARBA" id="ARBA00023002"/>
    </source>
</evidence>
<dbReference type="InterPro" id="IPR005123">
    <property type="entry name" value="Oxoglu/Fe-dep_dioxygenase_dom"/>
</dbReference>
<keyword evidence="3" id="KW-0847">Vitamin C</keyword>
<dbReference type="InterPro" id="IPR051559">
    <property type="entry name" value="HIF_prolyl_hydroxylases"/>
</dbReference>
<keyword evidence="2" id="KW-0479">Metal-binding</keyword>
<dbReference type="EMBL" id="HBGS01058500">
    <property type="protein sequence ID" value="CAD9484266.1"/>
    <property type="molecule type" value="Transcribed_RNA"/>
</dbReference>
<gene>
    <name evidence="9" type="ORF">DSPE1174_LOCUS30519</name>
</gene>
<name>A0A7S2MHR9_9STRA</name>
<dbReference type="GO" id="GO:0071456">
    <property type="term" value="P:cellular response to hypoxia"/>
    <property type="evidence" value="ECO:0007669"/>
    <property type="project" value="TreeGrafter"/>
</dbReference>
<evidence type="ECO:0000256" key="7">
    <source>
        <dbReference type="SAM" id="MobiDB-lite"/>
    </source>
</evidence>
<evidence type="ECO:0000313" key="9">
    <source>
        <dbReference type="EMBL" id="CAD9484266.1"/>
    </source>
</evidence>
<dbReference type="PANTHER" id="PTHR12907">
    <property type="entry name" value="EGL NINE HOMOLOG-RELATED"/>
    <property type="match status" value="1"/>
</dbReference>
<dbReference type="Pfam" id="PF13640">
    <property type="entry name" value="2OG-FeII_Oxy_3"/>
    <property type="match status" value="1"/>
</dbReference>
<dbReference type="AlphaFoldDB" id="A0A7S2MHR9"/>
<keyword evidence="6" id="KW-0408">Iron</keyword>
<feature type="region of interest" description="Disordered" evidence="7">
    <location>
        <begin position="118"/>
        <end position="155"/>
    </location>
</feature>
<dbReference type="GO" id="GO:0031418">
    <property type="term" value="F:L-ascorbic acid binding"/>
    <property type="evidence" value="ECO:0007669"/>
    <property type="project" value="UniProtKB-KW"/>
</dbReference>
<proteinExistence type="predicted"/>
<dbReference type="GO" id="GO:0031543">
    <property type="term" value="F:peptidyl-proline dioxygenase activity"/>
    <property type="evidence" value="ECO:0007669"/>
    <property type="project" value="TreeGrafter"/>
</dbReference>
<accession>A0A7S2MHR9</accession>
<dbReference type="SMART" id="SM00702">
    <property type="entry name" value="P4Hc"/>
    <property type="match status" value="1"/>
</dbReference>
<dbReference type="PROSITE" id="PS51471">
    <property type="entry name" value="FE2OG_OXY"/>
    <property type="match status" value="1"/>
</dbReference>
<feature type="compositionally biased region" description="Basic and acidic residues" evidence="7">
    <location>
        <begin position="132"/>
        <end position="145"/>
    </location>
</feature>
<dbReference type="InterPro" id="IPR006620">
    <property type="entry name" value="Pro_4_hyd_alph"/>
</dbReference>
<keyword evidence="5" id="KW-0560">Oxidoreductase</keyword>
<evidence type="ECO:0000256" key="6">
    <source>
        <dbReference type="ARBA" id="ARBA00023004"/>
    </source>
</evidence>
<dbReference type="GO" id="GO:0008198">
    <property type="term" value="F:ferrous iron binding"/>
    <property type="evidence" value="ECO:0007669"/>
    <property type="project" value="TreeGrafter"/>
</dbReference>
<sequence length="338" mass="35868">MAHLIPSAGITELQETGMLVVDDALRRYISLGGATFDFDGGVECDAALHSGVKGLAASSSLKKTGQGEHIRGDHVGWFADFDVGMLTSPQGTSSSAAKMHGLAALRAAGSLLRSVPAHLNDKGAHGKPSSRRRGELGEGERCADSEDREDEAAPPVHPATVLAPLTVPSHVMVAQYPPGGSYCPHSDNGLEWVEDVRAEEKLTTAPAAGLKKASRRNHRQFTAIMYANMRPNGKQWQPEDQGCLRIYEGSGGGSSSVCGKALLAGGKSAAAKAVVGLSFVDIVPRAGRLVIFDSRLIHEVMPSRDLPRQAITMWIGRPVDNQVKGETWDAGDFSQDEV</sequence>
<protein>
    <recommendedName>
        <fullName evidence="8">Fe2OG dioxygenase domain-containing protein</fullName>
    </recommendedName>
</protein>
<dbReference type="Gene3D" id="2.60.120.620">
    <property type="entry name" value="q2cbj1_9rhob like domain"/>
    <property type="match status" value="1"/>
</dbReference>
<evidence type="ECO:0000259" key="8">
    <source>
        <dbReference type="PROSITE" id="PS51471"/>
    </source>
</evidence>
<keyword evidence="4" id="KW-0223">Dioxygenase</keyword>